<organism evidence="1">
    <name type="scientific">Opuntia streptacantha</name>
    <name type="common">Prickly pear cactus</name>
    <name type="synonym">Opuntia cardona</name>
    <dbReference type="NCBI Taxonomy" id="393608"/>
    <lineage>
        <taxon>Eukaryota</taxon>
        <taxon>Viridiplantae</taxon>
        <taxon>Streptophyta</taxon>
        <taxon>Embryophyta</taxon>
        <taxon>Tracheophyta</taxon>
        <taxon>Spermatophyta</taxon>
        <taxon>Magnoliopsida</taxon>
        <taxon>eudicotyledons</taxon>
        <taxon>Gunneridae</taxon>
        <taxon>Pentapetalae</taxon>
        <taxon>Caryophyllales</taxon>
        <taxon>Cactineae</taxon>
        <taxon>Cactaceae</taxon>
        <taxon>Opuntioideae</taxon>
        <taxon>Opuntia</taxon>
    </lineage>
</organism>
<dbReference type="EMBL" id="GISG01166138">
    <property type="protein sequence ID" value="MBA4650705.1"/>
    <property type="molecule type" value="Transcribed_RNA"/>
</dbReference>
<accession>A0A7C9DXT7</accession>
<reference evidence="1" key="2">
    <citation type="submission" date="2020-07" db="EMBL/GenBank/DDBJ databases">
        <authorList>
            <person name="Vera ALvarez R."/>
            <person name="Arias-Moreno D.M."/>
            <person name="Jimenez-Jacinto V."/>
            <person name="Jimenez-Bremont J.F."/>
            <person name="Swaminathan K."/>
            <person name="Moose S.P."/>
            <person name="Guerrero-Gonzalez M.L."/>
            <person name="Marino-Ramirez L."/>
            <person name="Landsman D."/>
            <person name="Rodriguez-Kessler M."/>
            <person name="Delgado-Sanchez P."/>
        </authorList>
    </citation>
    <scope>NUCLEOTIDE SEQUENCE</scope>
    <source>
        <tissue evidence="1">Cladode</tissue>
    </source>
</reference>
<sequence>MRDPHALHHICTALASSLASPPSLSNFTVCLLIPSSFPRSLNKKIIASFGFALNTSFAELPSPLVLELGASFLMETLLCEGKREGREGEGDREWWRGVDLFHAAREI</sequence>
<proteinExistence type="predicted"/>
<dbReference type="AlphaFoldDB" id="A0A7C9DXT7"/>
<reference evidence="1" key="1">
    <citation type="journal article" date="2013" name="J. Plant Res.">
        <title>Effect of fungi and light on seed germination of three Opuntia species from semiarid lands of central Mexico.</title>
        <authorList>
            <person name="Delgado-Sanchez P."/>
            <person name="Jimenez-Bremont J.F."/>
            <person name="Guerrero-Gonzalez Mde L."/>
            <person name="Flores J."/>
        </authorList>
    </citation>
    <scope>NUCLEOTIDE SEQUENCE</scope>
    <source>
        <tissue evidence="1">Cladode</tissue>
    </source>
</reference>
<name>A0A7C9DXT7_OPUST</name>
<protein>
    <submittedName>
        <fullName evidence="1">Uncharacterized protein</fullName>
    </submittedName>
</protein>
<evidence type="ECO:0000313" key="1">
    <source>
        <dbReference type="EMBL" id="MBA4650705.1"/>
    </source>
</evidence>